<keyword evidence="2" id="KW-0436">Ligase</keyword>
<dbReference type="EMBL" id="JAPTZU010000005">
    <property type="protein sequence ID" value="MCZ2688120.1"/>
    <property type="molecule type" value="Genomic_DNA"/>
</dbReference>
<feature type="transmembrane region" description="Helical" evidence="1">
    <location>
        <begin position="140"/>
        <end position="164"/>
    </location>
</feature>
<keyword evidence="1" id="KW-0472">Membrane</keyword>
<dbReference type="EMBL" id="QRJE01000011">
    <property type="protein sequence ID" value="RHH12423.1"/>
    <property type="molecule type" value="Genomic_DNA"/>
</dbReference>
<name>A0A081UBT5_BACFG</name>
<organism evidence="3 4">
    <name type="scientific">Bacteroides fragilis</name>
    <dbReference type="NCBI Taxonomy" id="817"/>
    <lineage>
        <taxon>Bacteria</taxon>
        <taxon>Pseudomonadati</taxon>
        <taxon>Bacteroidota</taxon>
        <taxon>Bacteroidia</taxon>
        <taxon>Bacteroidales</taxon>
        <taxon>Bacteroidaceae</taxon>
        <taxon>Bacteroides</taxon>
    </lineage>
</organism>
<dbReference type="AlphaFoldDB" id="A0A081UBT5"/>
<feature type="transmembrane region" description="Helical" evidence="1">
    <location>
        <begin position="243"/>
        <end position="263"/>
    </location>
</feature>
<feature type="transmembrane region" description="Helical" evidence="1">
    <location>
        <begin position="215"/>
        <end position="236"/>
    </location>
</feature>
<reference evidence="3 4" key="1">
    <citation type="submission" date="2018-08" db="EMBL/GenBank/DDBJ databases">
        <title>A genome reference for cultivated species of the human gut microbiota.</title>
        <authorList>
            <person name="Zou Y."/>
            <person name="Xue W."/>
            <person name="Luo G."/>
        </authorList>
    </citation>
    <scope>NUCLEOTIDE SEQUENCE [LARGE SCALE GENOMIC DNA]</scope>
    <source>
        <strain evidence="3 4">AM18-6</strain>
    </source>
</reference>
<feature type="transmembrane region" description="Helical" evidence="1">
    <location>
        <begin position="103"/>
        <end position="120"/>
    </location>
</feature>
<keyword evidence="1" id="KW-1133">Transmembrane helix</keyword>
<protein>
    <submittedName>
        <fullName evidence="2">O-antigen ligase</fullName>
    </submittedName>
</protein>
<evidence type="ECO:0000313" key="3">
    <source>
        <dbReference type="EMBL" id="RHH12423.1"/>
    </source>
</evidence>
<accession>A0A081UBT5</accession>
<comment type="caution">
    <text evidence="3">The sequence shown here is derived from an EMBL/GenBank/DDBJ whole genome shotgun (WGS) entry which is preliminary data.</text>
</comment>
<feature type="transmembrane region" description="Helical" evidence="1">
    <location>
        <begin position="64"/>
        <end position="83"/>
    </location>
</feature>
<reference evidence="2" key="2">
    <citation type="submission" date="2022-12" db="EMBL/GenBank/DDBJ databases">
        <title>Development of a Multilocus Sequence Typing Scheme for Bacteroides fragilis Based on Whole Genome Sequencing Data and Clinical Application.</title>
        <authorList>
            <person name="Nielsen F.D."/>
            <person name="Justesen U.S."/>
        </authorList>
    </citation>
    <scope>NUCLEOTIDE SEQUENCE</scope>
    <source>
        <strain evidence="2">BF_AM_ODE_DK_2015_4</strain>
    </source>
</reference>
<dbReference type="Proteomes" id="UP000266644">
    <property type="component" value="Unassembled WGS sequence"/>
</dbReference>
<feature type="transmembrane region" description="Helical" evidence="1">
    <location>
        <begin position="176"/>
        <end position="195"/>
    </location>
</feature>
<dbReference type="GO" id="GO:0016874">
    <property type="term" value="F:ligase activity"/>
    <property type="evidence" value="ECO:0007669"/>
    <property type="project" value="UniProtKB-KW"/>
</dbReference>
<sequence>MLTIISLIFSYVYFKIDVTEKKVLAIPSILFIILYALSFDLQSWHDLTNITFLFTRPHFAFENYILFGGTLLSFAIAIASVDYVKVKVRKNKMVYSISKMRKLYYIFSFFSLCAFIINMLRVFRGGGIELMFIAPRAYEYLFGDSFIINYIYFLNVPALCLFVYLKHNGEKLSGGFILNILLVLISFFHGIKFTIFDTILYPTCFYYMLKDRVSLKPLIYISLILLGVFSLFSIFVRGGDDKSPLLSIASYIFPNFYNLAYSIEVEPIQFGHITPLFLPDKFFDPTTEITIGNPVSGFVLNDSYNMYTVLHTLFSAFNFMGPLFFIPLFILQYIVYKRRNDSIIYLFLATYMFFCMLFYFYFYAYMKFKNVYYVLVFCLIHSLCKKRTNII</sequence>
<dbReference type="Proteomes" id="UP001079672">
    <property type="component" value="Unassembled WGS sequence"/>
</dbReference>
<feature type="transmembrane region" description="Helical" evidence="1">
    <location>
        <begin position="23"/>
        <end position="44"/>
    </location>
</feature>
<evidence type="ECO:0000313" key="4">
    <source>
        <dbReference type="Proteomes" id="UP000266644"/>
    </source>
</evidence>
<evidence type="ECO:0000313" key="2">
    <source>
        <dbReference type="EMBL" id="MCZ2688120.1"/>
    </source>
</evidence>
<dbReference type="RefSeq" id="WP_032539550.1">
    <property type="nucleotide sequence ID" value="NZ_CP037440.1"/>
</dbReference>
<proteinExistence type="predicted"/>
<feature type="transmembrane region" description="Helical" evidence="1">
    <location>
        <begin position="309"/>
        <end position="331"/>
    </location>
</feature>
<evidence type="ECO:0000256" key="1">
    <source>
        <dbReference type="SAM" id="Phobius"/>
    </source>
</evidence>
<keyword evidence="1" id="KW-0812">Transmembrane</keyword>
<gene>
    <name evidence="3" type="ORF">DW228_08145</name>
    <name evidence="2" type="ORF">O1433_11500</name>
</gene>
<feature type="transmembrane region" description="Helical" evidence="1">
    <location>
        <begin position="343"/>
        <end position="362"/>
    </location>
</feature>